<evidence type="ECO:0000259" key="8">
    <source>
        <dbReference type="Pfam" id="PF01699"/>
    </source>
</evidence>
<dbReference type="AlphaFoldDB" id="A0A1B0CYD8"/>
<evidence type="ECO:0000256" key="7">
    <source>
        <dbReference type="ARBA" id="ARBA00023136"/>
    </source>
</evidence>
<dbReference type="Gene3D" id="1.20.1420.30">
    <property type="entry name" value="NCX, central ion-binding region"/>
    <property type="match status" value="1"/>
</dbReference>
<dbReference type="PANTHER" id="PTHR10846">
    <property type="entry name" value="SODIUM/POTASSIUM/CALCIUM EXCHANGER"/>
    <property type="match status" value="1"/>
</dbReference>
<evidence type="ECO:0000313" key="9">
    <source>
        <dbReference type="EnsemblMetazoa" id="PPAI000012-PA"/>
    </source>
</evidence>
<keyword evidence="5" id="KW-0812">Transmembrane</keyword>
<evidence type="ECO:0000256" key="6">
    <source>
        <dbReference type="ARBA" id="ARBA00022989"/>
    </source>
</evidence>
<proteinExistence type="inferred from homology"/>
<keyword evidence="7" id="KW-0472">Membrane</keyword>
<keyword evidence="3" id="KW-0050">Antiport</keyword>
<dbReference type="Proteomes" id="UP000092462">
    <property type="component" value="Unassembled WGS sequence"/>
</dbReference>
<keyword evidence="10" id="KW-1185">Reference proteome</keyword>
<reference evidence="9" key="1">
    <citation type="submission" date="2022-08" db="UniProtKB">
        <authorList>
            <consortium name="EnsemblMetazoa"/>
        </authorList>
    </citation>
    <scope>IDENTIFICATION</scope>
    <source>
        <strain evidence="9">Israel</strain>
    </source>
</reference>
<evidence type="ECO:0000256" key="1">
    <source>
        <dbReference type="ARBA" id="ARBA00004141"/>
    </source>
</evidence>
<dbReference type="InterPro" id="IPR004481">
    <property type="entry name" value="K/Na/Ca-exchanger"/>
</dbReference>
<evidence type="ECO:0000256" key="4">
    <source>
        <dbReference type="ARBA" id="ARBA00022568"/>
    </source>
</evidence>
<dbReference type="FunFam" id="1.20.1420.30:FF:000004">
    <property type="entry name" value="Sodium/potassium/calcium exchanger 2 isoform 1"/>
    <property type="match status" value="1"/>
</dbReference>
<evidence type="ECO:0000256" key="2">
    <source>
        <dbReference type="ARBA" id="ARBA00005364"/>
    </source>
</evidence>
<dbReference type="Pfam" id="PF01699">
    <property type="entry name" value="Na_Ca_ex"/>
    <property type="match status" value="1"/>
</dbReference>
<dbReference type="NCBIfam" id="TIGR00367">
    <property type="entry name" value="calcium/sodium antiporter"/>
    <property type="match status" value="1"/>
</dbReference>
<name>A0A1B0CYD8_PHLPP</name>
<dbReference type="GO" id="GO:0005262">
    <property type="term" value="F:calcium channel activity"/>
    <property type="evidence" value="ECO:0007669"/>
    <property type="project" value="TreeGrafter"/>
</dbReference>
<keyword evidence="4" id="KW-0406">Ion transport</keyword>
<dbReference type="EMBL" id="AJVK01000030">
    <property type="status" value="NOT_ANNOTATED_CDS"/>
    <property type="molecule type" value="Genomic_DNA"/>
</dbReference>
<comment type="similarity">
    <text evidence="2">Belongs to the Ca(2+):cation antiporter (CaCA) (TC 2.A.19) family. SLC24A subfamily.</text>
</comment>
<evidence type="ECO:0000313" key="10">
    <source>
        <dbReference type="Proteomes" id="UP000092462"/>
    </source>
</evidence>
<evidence type="ECO:0000256" key="5">
    <source>
        <dbReference type="ARBA" id="ARBA00022692"/>
    </source>
</evidence>
<dbReference type="InterPro" id="IPR004837">
    <property type="entry name" value="NaCa_Exmemb"/>
</dbReference>
<dbReference type="PANTHER" id="PTHR10846:SF72">
    <property type="entry name" value="SODIUM_POTASSIUM_CALCIUM EXCHANGER NCKX30C"/>
    <property type="match status" value="1"/>
</dbReference>
<keyword evidence="4" id="KW-0106">Calcium</keyword>
<dbReference type="EnsemblMetazoa" id="PPAI000012-RA">
    <property type="protein sequence ID" value="PPAI000012-PA"/>
    <property type="gene ID" value="PPAI000012"/>
</dbReference>
<keyword evidence="4" id="KW-0813">Transport</keyword>
<comment type="subcellular location">
    <subcellularLocation>
        <location evidence="1">Membrane</location>
        <topology evidence="1">Multi-pass membrane protein</topology>
    </subcellularLocation>
</comment>
<keyword evidence="4" id="KW-0109">Calcium transport</keyword>
<protein>
    <recommendedName>
        <fullName evidence="8">Sodium/calcium exchanger membrane region domain-containing protein</fullName>
    </recommendedName>
</protein>
<feature type="domain" description="Sodium/calcium exchanger membrane region" evidence="8">
    <location>
        <begin position="40"/>
        <end position="181"/>
    </location>
</feature>
<dbReference type="VEuPathDB" id="VectorBase:PPAI000012"/>
<dbReference type="InterPro" id="IPR044880">
    <property type="entry name" value="NCX_ion-bd_dom_sf"/>
</dbReference>
<sequence>MKVVREKIHGTNNETHKDPLFPEDLFTIEQRRNGAVIFHIIGVIYMFVALAIVCDEFFVPSLDVIIEKLGIADDVAGATFMAAGGSAPELFTSVIGVFVSFDDVGIGTIVGSAVFNILFVIGMCALFSKTILTLTWWPLFRDCTFYSASLLILICFFRDNLIEWWEALILFLIYAAYVSFMKWNQQVERCVKKVIYKNKVTRVRSTDQLMPAKGFYDPQGAPDPIGNL</sequence>
<dbReference type="GO" id="GO:0006874">
    <property type="term" value="P:intracellular calcium ion homeostasis"/>
    <property type="evidence" value="ECO:0007669"/>
    <property type="project" value="TreeGrafter"/>
</dbReference>
<dbReference type="GO" id="GO:0005886">
    <property type="term" value="C:plasma membrane"/>
    <property type="evidence" value="ECO:0007669"/>
    <property type="project" value="TreeGrafter"/>
</dbReference>
<evidence type="ECO:0000256" key="3">
    <source>
        <dbReference type="ARBA" id="ARBA00022449"/>
    </source>
</evidence>
<keyword evidence="6" id="KW-1133">Transmembrane helix</keyword>
<dbReference type="GO" id="GO:0008273">
    <property type="term" value="F:calcium, potassium:sodium antiporter activity"/>
    <property type="evidence" value="ECO:0007669"/>
    <property type="project" value="TreeGrafter"/>
</dbReference>
<accession>A0A1B0CYD8</accession>
<organism evidence="9 10">
    <name type="scientific">Phlebotomus papatasi</name>
    <name type="common">Sandfly</name>
    <dbReference type="NCBI Taxonomy" id="29031"/>
    <lineage>
        <taxon>Eukaryota</taxon>
        <taxon>Metazoa</taxon>
        <taxon>Ecdysozoa</taxon>
        <taxon>Arthropoda</taxon>
        <taxon>Hexapoda</taxon>
        <taxon>Insecta</taxon>
        <taxon>Pterygota</taxon>
        <taxon>Neoptera</taxon>
        <taxon>Endopterygota</taxon>
        <taxon>Diptera</taxon>
        <taxon>Nematocera</taxon>
        <taxon>Psychodoidea</taxon>
        <taxon>Psychodidae</taxon>
        <taxon>Phlebotomus</taxon>
        <taxon>Phlebotomus</taxon>
    </lineage>
</organism>
<dbReference type="VEuPathDB" id="VectorBase:PPAPM1_009743"/>